<dbReference type="InterPro" id="IPR006047">
    <property type="entry name" value="GH13_cat_dom"/>
</dbReference>
<feature type="region of interest" description="Disordered" evidence="1">
    <location>
        <begin position="1"/>
        <end position="28"/>
    </location>
</feature>
<keyword evidence="2" id="KW-1133">Transmembrane helix</keyword>
<dbReference type="AlphaFoldDB" id="A0A671NIP3"/>
<dbReference type="PANTHER" id="PTHR46673">
    <property type="entry name" value="4F2 CELL-SURFACE ANTIGEN HEAVY CHAIN"/>
    <property type="match status" value="1"/>
</dbReference>
<evidence type="ECO:0000256" key="1">
    <source>
        <dbReference type="SAM" id="MobiDB-lite"/>
    </source>
</evidence>
<evidence type="ECO:0000256" key="2">
    <source>
        <dbReference type="SAM" id="Phobius"/>
    </source>
</evidence>
<dbReference type="InterPro" id="IPR031984">
    <property type="entry name" value="SLC3A2_N"/>
</dbReference>
<dbReference type="InterPro" id="IPR017853">
    <property type="entry name" value="GH"/>
</dbReference>
<evidence type="ECO:0000259" key="3">
    <source>
        <dbReference type="SMART" id="SM00642"/>
    </source>
</evidence>
<keyword evidence="5" id="KW-1185">Reference proteome</keyword>
<dbReference type="Gene3D" id="2.60.40.1180">
    <property type="entry name" value="Golgi alpha-mannosidase II"/>
    <property type="match status" value="1"/>
</dbReference>
<dbReference type="GO" id="GO:0016323">
    <property type="term" value="C:basolateral plasma membrane"/>
    <property type="evidence" value="ECO:0007669"/>
    <property type="project" value="TreeGrafter"/>
</dbReference>
<dbReference type="InterPro" id="IPR013780">
    <property type="entry name" value="Glyco_hydro_b"/>
</dbReference>
<dbReference type="GO" id="GO:0016324">
    <property type="term" value="C:apical plasma membrane"/>
    <property type="evidence" value="ECO:0007669"/>
    <property type="project" value="TreeGrafter"/>
</dbReference>
<dbReference type="GO" id="GO:1903801">
    <property type="term" value="P:L-leucine import across plasma membrane"/>
    <property type="evidence" value="ECO:0007669"/>
    <property type="project" value="TreeGrafter"/>
</dbReference>
<dbReference type="Proteomes" id="UP000472260">
    <property type="component" value="Unassembled WGS sequence"/>
</dbReference>
<dbReference type="Ensembl" id="ENSSANT00000048731.1">
    <property type="protein sequence ID" value="ENSSANP00000045802.1"/>
    <property type="gene ID" value="ENSSANG00000023124.1"/>
</dbReference>
<dbReference type="Pfam" id="PF00128">
    <property type="entry name" value="Alpha-amylase"/>
    <property type="match status" value="1"/>
</dbReference>
<name>A0A671NIP3_9TELE</name>
<keyword evidence="2" id="KW-0812">Transmembrane</keyword>
<dbReference type="GO" id="GO:0015180">
    <property type="term" value="F:L-alanine transmembrane transporter activity"/>
    <property type="evidence" value="ECO:0007669"/>
    <property type="project" value="TreeGrafter"/>
</dbReference>
<accession>A0A671NIP3</accession>
<evidence type="ECO:0000313" key="5">
    <source>
        <dbReference type="Proteomes" id="UP000472260"/>
    </source>
</evidence>
<dbReference type="GO" id="GO:0005975">
    <property type="term" value="P:carbohydrate metabolic process"/>
    <property type="evidence" value="ECO:0007669"/>
    <property type="project" value="InterPro"/>
</dbReference>
<dbReference type="GO" id="GO:1904273">
    <property type="term" value="P:L-alanine import across plasma membrane"/>
    <property type="evidence" value="ECO:0007669"/>
    <property type="project" value="TreeGrafter"/>
</dbReference>
<evidence type="ECO:0000313" key="4">
    <source>
        <dbReference type="Ensembl" id="ENSSANP00000045802.1"/>
    </source>
</evidence>
<sequence>MNKEDDMKEVELNEMDQEKQPMTGETLTGTEKNGCVKVKVPEDTEVKFAGLSKEELMKVAGTAGWVRTRWVLLVLFWLGWIGMLAGAIVIIVQAPRCKPIPEMNWWNEGFLYQISDVNTFSENGLKGVEEKLDYLNQMKVKGLVLGPIHTVQADQLSTLELTSINPEFGSESQLISLLDRAHRKGISVVLDLTPNYEGVSVWFNNAASVAERLKEACVYWLNKGVDGIFLSHLNDIAYTEAWPSVQDIFNQTDGTKKRALMGSVTSLSVDEVSLVLNRSGVDLLLNGLPDPAEPGERQAQVIKNHYFSHLQMSLGWCLSGWTLGSPAVPVRLYQMLLFTLPGTPVFSAGDEIGLKAGNTASCSLYLPLIQTLQEEHIAVRNFFKTLTHLRGKDLFSSPTSLAFVRLWDQREPFLPAMNWGNDHVTMNLTYRDLPTQAQVRLTTDAANLAVDSMVSLEKFQLGPKQAVLLSYPYAG</sequence>
<feature type="domain" description="Glycosyl hydrolase family 13 catalytic" evidence="3">
    <location>
        <begin position="122"/>
        <end position="390"/>
    </location>
</feature>
<reference evidence="4" key="1">
    <citation type="submission" date="2025-08" db="UniProtKB">
        <authorList>
            <consortium name="Ensembl"/>
        </authorList>
    </citation>
    <scope>IDENTIFICATION</scope>
</reference>
<dbReference type="GO" id="GO:0015190">
    <property type="term" value="F:L-leucine transmembrane transporter activity"/>
    <property type="evidence" value="ECO:0007669"/>
    <property type="project" value="TreeGrafter"/>
</dbReference>
<dbReference type="PANTHER" id="PTHR46673:SF3">
    <property type="entry name" value="SOLUTE CARRIER FAMILY 3 (AMINO ACID TRANSPORTER HEAVY CHAIN), MEMBER 2A-RELATED"/>
    <property type="match status" value="1"/>
</dbReference>
<protein>
    <submittedName>
        <fullName evidence="4">4F2 cell-surface antigen heavy chain-like</fullName>
    </submittedName>
</protein>
<dbReference type="Gene3D" id="3.20.20.80">
    <property type="entry name" value="Glycosidases"/>
    <property type="match status" value="1"/>
</dbReference>
<reference evidence="4" key="2">
    <citation type="submission" date="2025-09" db="UniProtKB">
        <authorList>
            <consortium name="Ensembl"/>
        </authorList>
    </citation>
    <scope>IDENTIFICATION</scope>
</reference>
<dbReference type="SMART" id="SM00642">
    <property type="entry name" value="Aamy"/>
    <property type="match status" value="1"/>
</dbReference>
<dbReference type="SUPFAM" id="SSF51445">
    <property type="entry name" value="(Trans)glycosidases"/>
    <property type="match status" value="1"/>
</dbReference>
<dbReference type="Pfam" id="PF16028">
    <property type="entry name" value="SLC3A2_N"/>
    <property type="match status" value="1"/>
</dbReference>
<organism evidence="4 5">
    <name type="scientific">Sinocyclocheilus anshuiensis</name>
    <dbReference type="NCBI Taxonomy" id="1608454"/>
    <lineage>
        <taxon>Eukaryota</taxon>
        <taxon>Metazoa</taxon>
        <taxon>Chordata</taxon>
        <taxon>Craniata</taxon>
        <taxon>Vertebrata</taxon>
        <taxon>Euteleostomi</taxon>
        <taxon>Actinopterygii</taxon>
        <taxon>Neopterygii</taxon>
        <taxon>Teleostei</taxon>
        <taxon>Ostariophysi</taxon>
        <taxon>Cypriniformes</taxon>
        <taxon>Cyprinidae</taxon>
        <taxon>Cyprininae</taxon>
        <taxon>Sinocyclocheilus</taxon>
    </lineage>
</organism>
<gene>
    <name evidence="4" type="primary">LOC107702063</name>
</gene>
<feature type="transmembrane region" description="Helical" evidence="2">
    <location>
        <begin position="70"/>
        <end position="92"/>
    </location>
</feature>
<dbReference type="GO" id="GO:0015823">
    <property type="term" value="P:phenylalanine transport"/>
    <property type="evidence" value="ECO:0007669"/>
    <property type="project" value="TreeGrafter"/>
</dbReference>
<feature type="compositionally biased region" description="Basic and acidic residues" evidence="1">
    <location>
        <begin position="1"/>
        <end position="19"/>
    </location>
</feature>
<dbReference type="InterPro" id="IPR042280">
    <property type="entry name" value="SLC3A2"/>
</dbReference>
<keyword evidence="2" id="KW-0472">Membrane</keyword>
<proteinExistence type="predicted"/>
<dbReference type="GO" id="GO:0015173">
    <property type="term" value="F:aromatic amino acid transmembrane transporter activity"/>
    <property type="evidence" value="ECO:0007669"/>
    <property type="project" value="TreeGrafter"/>
</dbReference>